<evidence type="ECO:0000256" key="1">
    <source>
        <dbReference type="ARBA" id="ARBA00004651"/>
    </source>
</evidence>
<dbReference type="Proteomes" id="UP001165393">
    <property type="component" value="Unassembled WGS sequence"/>
</dbReference>
<protein>
    <submittedName>
        <fullName evidence="8">DUF350 domain-containing protein</fullName>
    </submittedName>
</protein>
<dbReference type="PANTHER" id="PTHR40043:SF1">
    <property type="entry name" value="UPF0719 INNER MEMBRANE PROTEIN YJFL"/>
    <property type="match status" value="1"/>
</dbReference>
<feature type="transmembrane region" description="Helical" evidence="7">
    <location>
        <begin position="12"/>
        <end position="31"/>
    </location>
</feature>
<keyword evidence="4 7" id="KW-0812">Transmembrane</keyword>
<sequence length="134" mass="14293">MLIESLQGIPAFALYFAVGYGLILLFGAVYSKVTPYCEWTLMSQNNKAAATAFGLSLVGYTIPVASAAINSVSLVDYAMWGLVALVTQLITFTTVRLYMKGLIEKINEDQLSAGIFLGCAAIATGILNAACMTY</sequence>
<evidence type="ECO:0000256" key="6">
    <source>
        <dbReference type="ARBA" id="ARBA00023136"/>
    </source>
</evidence>
<gene>
    <name evidence="8" type="ORF">NAF29_09545</name>
</gene>
<comment type="subcellular location">
    <subcellularLocation>
        <location evidence="1">Cell membrane</location>
        <topology evidence="1">Multi-pass membrane protein</topology>
    </subcellularLocation>
</comment>
<evidence type="ECO:0000256" key="5">
    <source>
        <dbReference type="ARBA" id="ARBA00022989"/>
    </source>
</evidence>
<keyword evidence="9" id="KW-1185">Reference proteome</keyword>
<evidence type="ECO:0000256" key="7">
    <source>
        <dbReference type="SAM" id="Phobius"/>
    </source>
</evidence>
<evidence type="ECO:0000313" key="9">
    <source>
        <dbReference type="Proteomes" id="UP001165393"/>
    </source>
</evidence>
<dbReference type="AlphaFoldDB" id="A0AA41W7N5"/>
<keyword evidence="3" id="KW-1003">Cell membrane</keyword>
<keyword evidence="5 7" id="KW-1133">Transmembrane helix</keyword>
<dbReference type="InterPro" id="IPR007140">
    <property type="entry name" value="DUF350"/>
</dbReference>
<dbReference type="Pfam" id="PF03994">
    <property type="entry name" value="DUF350"/>
    <property type="match status" value="1"/>
</dbReference>
<feature type="transmembrane region" description="Helical" evidence="7">
    <location>
        <begin position="77"/>
        <end position="99"/>
    </location>
</feature>
<name>A0AA41W7N5_9GAMM</name>
<dbReference type="PANTHER" id="PTHR40043">
    <property type="entry name" value="UPF0719 INNER MEMBRANE PROTEIN YJFL"/>
    <property type="match status" value="1"/>
</dbReference>
<comment type="similarity">
    <text evidence="2">Belongs to the UPF0719 family.</text>
</comment>
<dbReference type="GO" id="GO:0005886">
    <property type="term" value="C:plasma membrane"/>
    <property type="evidence" value="ECO:0007669"/>
    <property type="project" value="UniProtKB-SubCell"/>
</dbReference>
<dbReference type="RefSeq" id="WP_251261318.1">
    <property type="nucleotide sequence ID" value="NZ_JAMQGP010000003.1"/>
</dbReference>
<feature type="transmembrane region" description="Helical" evidence="7">
    <location>
        <begin position="52"/>
        <end position="71"/>
    </location>
</feature>
<keyword evidence="6 7" id="KW-0472">Membrane</keyword>
<evidence type="ECO:0000256" key="2">
    <source>
        <dbReference type="ARBA" id="ARBA00005779"/>
    </source>
</evidence>
<feature type="transmembrane region" description="Helical" evidence="7">
    <location>
        <begin position="111"/>
        <end position="130"/>
    </location>
</feature>
<organism evidence="8 9">
    <name type="scientific">Echinimonas agarilytica</name>
    <dbReference type="NCBI Taxonomy" id="1215918"/>
    <lineage>
        <taxon>Bacteria</taxon>
        <taxon>Pseudomonadati</taxon>
        <taxon>Pseudomonadota</taxon>
        <taxon>Gammaproteobacteria</taxon>
        <taxon>Alteromonadales</taxon>
        <taxon>Echinimonadaceae</taxon>
        <taxon>Echinimonas</taxon>
    </lineage>
</organism>
<evidence type="ECO:0000256" key="4">
    <source>
        <dbReference type="ARBA" id="ARBA00022692"/>
    </source>
</evidence>
<reference evidence="8 9" key="1">
    <citation type="journal article" date="2013" name="Antonie Van Leeuwenhoek">
        <title>Echinimonas agarilytica gen. nov., sp. nov., a new gammaproteobacterium isolated from the sea urchin Strongylocentrotus intermedius.</title>
        <authorList>
            <person name="Nedashkovskaya O.I."/>
            <person name="Stenkova A.M."/>
            <person name="Zhukova N.V."/>
            <person name="Van Trappen S."/>
            <person name="Lee J.S."/>
            <person name="Kim S.B."/>
        </authorList>
    </citation>
    <scope>NUCLEOTIDE SEQUENCE [LARGE SCALE GENOMIC DNA]</scope>
    <source>
        <strain evidence="8 9">KMM 6351</strain>
    </source>
</reference>
<evidence type="ECO:0000256" key="3">
    <source>
        <dbReference type="ARBA" id="ARBA00022475"/>
    </source>
</evidence>
<evidence type="ECO:0000313" key="8">
    <source>
        <dbReference type="EMBL" id="MCM2679908.1"/>
    </source>
</evidence>
<dbReference type="EMBL" id="JAMQGP010000003">
    <property type="protein sequence ID" value="MCM2679908.1"/>
    <property type="molecule type" value="Genomic_DNA"/>
</dbReference>
<comment type="caution">
    <text evidence="8">The sequence shown here is derived from an EMBL/GenBank/DDBJ whole genome shotgun (WGS) entry which is preliminary data.</text>
</comment>
<proteinExistence type="inferred from homology"/>
<accession>A0AA41W7N5</accession>